<keyword evidence="4 5" id="KW-0472">Membrane</keyword>
<evidence type="ECO:0000256" key="5">
    <source>
        <dbReference type="SAM" id="Phobius"/>
    </source>
</evidence>
<dbReference type="PANTHER" id="PTHR23502">
    <property type="entry name" value="MAJOR FACILITATOR SUPERFAMILY"/>
    <property type="match status" value="1"/>
</dbReference>
<evidence type="ECO:0000256" key="1">
    <source>
        <dbReference type="ARBA" id="ARBA00004141"/>
    </source>
</evidence>
<feature type="domain" description="Major facilitator superfamily (MFS) profile" evidence="6">
    <location>
        <begin position="69"/>
        <end position="497"/>
    </location>
</feature>
<dbReference type="SUPFAM" id="SSF103473">
    <property type="entry name" value="MFS general substrate transporter"/>
    <property type="match status" value="1"/>
</dbReference>
<keyword evidence="3 5" id="KW-1133">Transmembrane helix</keyword>
<feature type="transmembrane region" description="Helical" evidence="5">
    <location>
        <begin position="81"/>
        <end position="100"/>
    </location>
</feature>
<gene>
    <name evidence="7" type="ORF">EMCG_08512</name>
</gene>
<name>A0A0G2JAF7_9EURO</name>
<feature type="transmembrane region" description="Helical" evidence="5">
    <location>
        <begin position="106"/>
        <end position="123"/>
    </location>
</feature>
<dbReference type="AlphaFoldDB" id="A0A0G2JAF7"/>
<reference evidence="8" key="1">
    <citation type="journal article" date="2015" name="PLoS Genet.">
        <title>The dynamic genome and transcriptome of the human fungal pathogen Blastomyces and close relative Emmonsia.</title>
        <authorList>
            <person name="Munoz J.F."/>
            <person name="Gauthier G.M."/>
            <person name="Desjardins C.A."/>
            <person name="Gallo J.E."/>
            <person name="Holder J."/>
            <person name="Sullivan T.D."/>
            <person name="Marty A.J."/>
            <person name="Carmen J.C."/>
            <person name="Chen Z."/>
            <person name="Ding L."/>
            <person name="Gujja S."/>
            <person name="Magrini V."/>
            <person name="Misas E."/>
            <person name="Mitreva M."/>
            <person name="Priest M."/>
            <person name="Saif S."/>
            <person name="Whiston E.A."/>
            <person name="Young S."/>
            <person name="Zeng Q."/>
            <person name="Goldman W.E."/>
            <person name="Mardis E.R."/>
            <person name="Taylor J.W."/>
            <person name="McEwen J.G."/>
            <person name="Clay O.K."/>
            <person name="Klein B.S."/>
            <person name="Cuomo C.A."/>
        </authorList>
    </citation>
    <scope>NUCLEOTIDE SEQUENCE [LARGE SCALE GENOMIC DNA]</scope>
    <source>
        <strain evidence="8">UAMH 3008</strain>
    </source>
</reference>
<evidence type="ECO:0000259" key="6">
    <source>
        <dbReference type="PROSITE" id="PS50850"/>
    </source>
</evidence>
<evidence type="ECO:0000256" key="3">
    <source>
        <dbReference type="ARBA" id="ARBA00022989"/>
    </source>
</evidence>
<dbReference type="InterPro" id="IPR011701">
    <property type="entry name" value="MFS"/>
</dbReference>
<dbReference type="PROSITE" id="PS50850">
    <property type="entry name" value="MFS"/>
    <property type="match status" value="1"/>
</dbReference>
<feature type="transmembrane region" description="Helical" evidence="5">
    <location>
        <begin position="221"/>
        <end position="244"/>
    </location>
</feature>
<evidence type="ECO:0000256" key="4">
    <source>
        <dbReference type="ARBA" id="ARBA00023136"/>
    </source>
</evidence>
<dbReference type="PANTHER" id="PTHR23502:SF60">
    <property type="entry name" value="MAJOR FACILITATOR SUPERFAMILY (MFS) PROFILE DOMAIN-CONTAINING PROTEIN-RELATED"/>
    <property type="match status" value="1"/>
</dbReference>
<feature type="transmembrane region" description="Helical" evidence="5">
    <location>
        <begin position="194"/>
        <end position="215"/>
    </location>
</feature>
<evidence type="ECO:0000313" key="8">
    <source>
        <dbReference type="Proteomes" id="UP000034164"/>
    </source>
</evidence>
<protein>
    <recommendedName>
        <fullName evidence="6">Major facilitator superfamily (MFS) profile domain-containing protein</fullName>
    </recommendedName>
</protein>
<evidence type="ECO:0000313" key="7">
    <source>
        <dbReference type="EMBL" id="KKZ65651.1"/>
    </source>
</evidence>
<dbReference type="Gene3D" id="1.20.1250.20">
    <property type="entry name" value="MFS general substrate transporter like domains"/>
    <property type="match status" value="1"/>
</dbReference>
<dbReference type="OrthoDB" id="6770063at2759"/>
<feature type="transmembrane region" description="Helical" evidence="5">
    <location>
        <begin position="295"/>
        <end position="319"/>
    </location>
</feature>
<dbReference type="GO" id="GO:0022857">
    <property type="term" value="F:transmembrane transporter activity"/>
    <property type="evidence" value="ECO:0007669"/>
    <property type="project" value="InterPro"/>
</dbReference>
<dbReference type="EMBL" id="LCZI01000604">
    <property type="protein sequence ID" value="KKZ65651.1"/>
    <property type="molecule type" value="Genomic_DNA"/>
</dbReference>
<dbReference type="Pfam" id="PF07690">
    <property type="entry name" value="MFS_1"/>
    <property type="match status" value="1"/>
</dbReference>
<evidence type="ECO:0000256" key="2">
    <source>
        <dbReference type="ARBA" id="ARBA00022692"/>
    </source>
</evidence>
<accession>A0A0G2JAF7</accession>
<dbReference type="InterPro" id="IPR036259">
    <property type="entry name" value="MFS_trans_sf"/>
</dbReference>
<dbReference type="VEuPathDB" id="FungiDB:EMCG_08512"/>
<feature type="transmembrane region" description="Helical" evidence="5">
    <location>
        <begin position="470"/>
        <end position="492"/>
    </location>
</feature>
<comment type="caution">
    <text evidence="7">The sequence shown here is derived from an EMBL/GenBank/DDBJ whole genome shotgun (WGS) entry which is preliminary data.</text>
</comment>
<proteinExistence type="predicted"/>
<dbReference type="GO" id="GO:0016020">
    <property type="term" value="C:membrane"/>
    <property type="evidence" value="ECO:0007669"/>
    <property type="project" value="UniProtKB-SubCell"/>
</dbReference>
<comment type="subcellular location">
    <subcellularLocation>
        <location evidence="1">Membrane</location>
        <topology evidence="1">Multi-pass membrane protein</topology>
    </subcellularLocation>
</comment>
<feature type="transmembrane region" description="Helical" evidence="5">
    <location>
        <begin position="403"/>
        <end position="421"/>
    </location>
</feature>
<dbReference type="CDD" id="cd17323">
    <property type="entry name" value="MFS_Tpo1_MDR_like"/>
    <property type="match status" value="1"/>
</dbReference>
<feature type="transmembrane region" description="Helical" evidence="5">
    <location>
        <begin position="378"/>
        <end position="397"/>
    </location>
</feature>
<organism evidence="7 8">
    <name type="scientific">[Emmonsia] crescens</name>
    <dbReference type="NCBI Taxonomy" id="73230"/>
    <lineage>
        <taxon>Eukaryota</taxon>
        <taxon>Fungi</taxon>
        <taxon>Dikarya</taxon>
        <taxon>Ascomycota</taxon>
        <taxon>Pezizomycotina</taxon>
        <taxon>Eurotiomycetes</taxon>
        <taxon>Eurotiomycetidae</taxon>
        <taxon>Onygenales</taxon>
        <taxon>Ajellomycetaceae</taxon>
        <taxon>Emergomyces</taxon>
    </lineage>
</organism>
<keyword evidence="2 5" id="KW-0812">Transmembrane</keyword>
<sequence>MEDPNPRDNIMVVPDSRAAELELGKMPTLDTASRKAAKESDPDRFLVAFDQEYDAENPLDWRDGRKWMVTDVLSATGFNRIMVSTIMAPALSTIAIELGMTPTESAMSLSIYLLASAFGPLIMGPLSEIYGRQAILHVSNVWFLIWNIVCGFATTKETLIASRFLAGFGASGIYALAGGVMGDIWRPEQRGRGLAIYILIPLLGAAVGPIIGGFIAERSDWRWMFWATSTFQVVMTIMSFFCFYESYGPLILRKRAECIRKETGNNSFYTEGQKLDGGRSATAVFLRALTRPLRLLIYHPIIQVSSILGGFNYGILYITLSTLSNLWISHYNQSVETSGLHYIACSLGELAGSQVSARLMDYFYKRHQGRGFTPESRIPLMIPGIITAWSGALMYGWTAEYRLYWPVVDVGVFIMLFGMQLSDMSTLAYVIDAYGDHTSSAMAAQQFVKSLTAFLFPLFAPSMYQALGYGWANSVLALAGVVLTISLPLFLWKYGARLRAKAISTY</sequence>
<feature type="transmembrane region" description="Helical" evidence="5">
    <location>
        <begin position="160"/>
        <end position="182"/>
    </location>
</feature>
<dbReference type="Proteomes" id="UP000034164">
    <property type="component" value="Unassembled WGS sequence"/>
</dbReference>
<dbReference type="InterPro" id="IPR020846">
    <property type="entry name" value="MFS_dom"/>
</dbReference>
<feature type="transmembrane region" description="Helical" evidence="5">
    <location>
        <begin position="135"/>
        <end position="154"/>
    </location>
</feature>